<dbReference type="OrthoDB" id="6076570at2759"/>
<dbReference type="EMBL" id="CACVKT020000784">
    <property type="protein sequence ID" value="CAC5363035.1"/>
    <property type="molecule type" value="Genomic_DNA"/>
</dbReference>
<dbReference type="AlphaFoldDB" id="A0A6J8A810"/>
<accession>A0A6J8A810</accession>
<gene>
    <name evidence="1" type="ORF">MCOR_4601</name>
</gene>
<proteinExistence type="predicted"/>
<name>A0A6J8A810_MYTCO</name>
<evidence type="ECO:0000313" key="2">
    <source>
        <dbReference type="Proteomes" id="UP000507470"/>
    </source>
</evidence>
<evidence type="ECO:0000313" key="1">
    <source>
        <dbReference type="EMBL" id="CAC5363035.1"/>
    </source>
</evidence>
<organism evidence="1 2">
    <name type="scientific">Mytilus coruscus</name>
    <name type="common">Sea mussel</name>
    <dbReference type="NCBI Taxonomy" id="42192"/>
    <lineage>
        <taxon>Eukaryota</taxon>
        <taxon>Metazoa</taxon>
        <taxon>Spiralia</taxon>
        <taxon>Lophotrochozoa</taxon>
        <taxon>Mollusca</taxon>
        <taxon>Bivalvia</taxon>
        <taxon>Autobranchia</taxon>
        <taxon>Pteriomorphia</taxon>
        <taxon>Mytilida</taxon>
        <taxon>Mytiloidea</taxon>
        <taxon>Mytilidae</taxon>
        <taxon>Mytilinae</taxon>
        <taxon>Mytilus</taxon>
    </lineage>
</organism>
<keyword evidence="2" id="KW-1185">Reference proteome</keyword>
<protein>
    <submittedName>
        <fullName evidence="1">Uncharacterized protein</fullName>
    </submittedName>
</protein>
<sequence length="288" mass="32528">MSRSLRWMDHPLHDLSKSTKEWQRELTSSKAERSGTSLTSMFQPDMFSSQTTVASNWSKDERSQKDTFNWAMEVMSHGQYSPLKSQASLNLEDLQHSTKMYYIRQARLTFEIVCESIAPSQGLTIYKIDAARKYASTHGPGQYVSPPKITHLRLSKQKIHYFIEFISAPCYLQVVGFGSRHLKLSSGLAVKVPKAIRTMIASRLITAYNNCCKDNSILPPCRATQYKTIKACAASQLKSLHGLDNYISDGMESIDTLKKVVSNLGTKGLQTSKVPYSKFRHLEITSEE</sequence>
<reference evidence="1 2" key="1">
    <citation type="submission" date="2020-06" db="EMBL/GenBank/DDBJ databases">
        <authorList>
            <person name="Li R."/>
            <person name="Bekaert M."/>
        </authorList>
    </citation>
    <scope>NUCLEOTIDE SEQUENCE [LARGE SCALE GENOMIC DNA]</scope>
    <source>
        <strain evidence="2">wild</strain>
    </source>
</reference>
<dbReference type="Proteomes" id="UP000507470">
    <property type="component" value="Unassembled WGS sequence"/>
</dbReference>